<dbReference type="EnsemblProtists" id="Phyra84175">
    <property type="protein sequence ID" value="Phyra84175"/>
    <property type="gene ID" value="Phyra84175"/>
</dbReference>
<dbReference type="HOGENOM" id="CLU_083183_0_0_1"/>
<evidence type="ECO:0000256" key="3">
    <source>
        <dbReference type="SAM" id="SignalP"/>
    </source>
</evidence>
<dbReference type="VEuPathDB" id="FungiDB:KRP23_9601"/>
<name>H3H1N8_PHYRM</name>
<protein>
    <submittedName>
        <fullName evidence="4">Uncharacterized protein</fullName>
    </submittedName>
</protein>
<evidence type="ECO:0000313" key="5">
    <source>
        <dbReference type="Proteomes" id="UP000005238"/>
    </source>
</evidence>
<reference evidence="5" key="1">
    <citation type="journal article" date="2006" name="Science">
        <title>Phytophthora genome sequences uncover evolutionary origins and mechanisms of pathogenesis.</title>
        <authorList>
            <person name="Tyler B.M."/>
            <person name="Tripathy S."/>
            <person name="Zhang X."/>
            <person name="Dehal P."/>
            <person name="Jiang R.H."/>
            <person name="Aerts A."/>
            <person name="Arredondo F.D."/>
            <person name="Baxter L."/>
            <person name="Bensasson D."/>
            <person name="Beynon J.L."/>
            <person name="Chapman J."/>
            <person name="Damasceno C.M."/>
            <person name="Dorrance A.E."/>
            <person name="Dou D."/>
            <person name="Dickerman A.W."/>
            <person name="Dubchak I.L."/>
            <person name="Garbelotto M."/>
            <person name="Gijzen M."/>
            <person name="Gordon S.G."/>
            <person name="Govers F."/>
            <person name="Grunwald N.J."/>
            <person name="Huang W."/>
            <person name="Ivors K.L."/>
            <person name="Jones R.W."/>
            <person name="Kamoun S."/>
            <person name="Krampis K."/>
            <person name="Lamour K.H."/>
            <person name="Lee M.K."/>
            <person name="McDonald W.H."/>
            <person name="Medina M."/>
            <person name="Meijer H.J."/>
            <person name="Nordberg E.K."/>
            <person name="Maclean D.J."/>
            <person name="Ospina-Giraldo M.D."/>
            <person name="Morris P.F."/>
            <person name="Phuntumart V."/>
            <person name="Putnam N.H."/>
            <person name="Rash S."/>
            <person name="Rose J.K."/>
            <person name="Sakihama Y."/>
            <person name="Salamov A.A."/>
            <person name="Savidor A."/>
            <person name="Scheuring C.F."/>
            <person name="Smith B.M."/>
            <person name="Sobral B.W."/>
            <person name="Terry A."/>
            <person name="Torto-Alalibo T.A."/>
            <person name="Win J."/>
            <person name="Xu Z."/>
            <person name="Zhang H."/>
            <person name="Grigoriev I.V."/>
            <person name="Rokhsar D.S."/>
            <person name="Boore J.L."/>
        </authorList>
    </citation>
    <scope>NUCLEOTIDE SEQUENCE [LARGE SCALE GENOMIC DNA]</scope>
    <source>
        <strain evidence="5">Pr102</strain>
    </source>
</reference>
<feature type="chain" id="PRO_5003586999" evidence="3">
    <location>
        <begin position="25"/>
        <end position="292"/>
    </location>
</feature>
<keyword evidence="2" id="KW-1133">Transmembrane helix</keyword>
<dbReference type="InParanoid" id="H3H1N8"/>
<dbReference type="EMBL" id="DS566102">
    <property type="status" value="NOT_ANNOTATED_CDS"/>
    <property type="molecule type" value="Genomic_DNA"/>
</dbReference>
<dbReference type="AlphaFoldDB" id="H3H1N8"/>
<sequence>MRQVESLLVLALTLVALTRCGVSAVMYSVTTHYADKDTSCGGTPYRINVEEIVSECSGSDCAASVNGLYDGVASSTCTRDYQNEIWTQFGSSVYILNVMYHDSECSNFAYARAYLADGECQVESTSAWYTAKLEANGSATLHHFTSDACSPDDMFMSTDRATKEDLASGACDSSLSQWFTNQGTTAAPLVSATTSGSGSASTSGTDAKEATSTDTAGSTASTDTTDTHDAATSPSTPTVDASSSSGDGDSGLGAGGIAGIVCGGIIAIATVYAIVFHRDRPISITCFSASAT</sequence>
<keyword evidence="3" id="KW-0732">Signal</keyword>
<dbReference type="Proteomes" id="UP000005238">
    <property type="component" value="Unassembled WGS sequence"/>
</dbReference>
<feature type="transmembrane region" description="Helical" evidence="2">
    <location>
        <begin position="252"/>
        <end position="275"/>
    </location>
</feature>
<keyword evidence="2" id="KW-0472">Membrane</keyword>
<proteinExistence type="predicted"/>
<reference evidence="4" key="2">
    <citation type="submission" date="2015-06" db="UniProtKB">
        <authorList>
            <consortium name="EnsemblProtists"/>
        </authorList>
    </citation>
    <scope>IDENTIFICATION</scope>
    <source>
        <strain evidence="4">Pr102</strain>
    </source>
</reference>
<dbReference type="eggNOG" id="ENOG502RGD8">
    <property type="taxonomic scope" value="Eukaryota"/>
</dbReference>
<feature type="signal peptide" evidence="3">
    <location>
        <begin position="1"/>
        <end position="24"/>
    </location>
</feature>
<feature type="region of interest" description="Disordered" evidence="1">
    <location>
        <begin position="190"/>
        <end position="248"/>
    </location>
</feature>
<keyword evidence="2" id="KW-0812">Transmembrane</keyword>
<feature type="compositionally biased region" description="Low complexity" evidence="1">
    <location>
        <begin position="212"/>
        <end position="247"/>
    </location>
</feature>
<keyword evidence="5" id="KW-1185">Reference proteome</keyword>
<dbReference type="VEuPathDB" id="FungiDB:KRP22_13737"/>
<accession>H3H1N8</accession>
<evidence type="ECO:0000313" key="4">
    <source>
        <dbReference type="EnsemblProtists" id="Phyra84175"/>
    </source>
</evidence>
<evidence type="ECO:0000256" key="1">
    <source>
        <dbReference type="SAM" id="MobiDB-lite"/>
    </source>
</evidence>
<organism evidence="4 5">
    <name type="scientific">Phytophthora ramorum</name>
    <name type="common">Sudden oak death agent</name>
    <dbReference type="NCBI Taxonomy" id="164328"/>
    <lineage>
        <taxon>Eukaryota</taxon>
        <taxon>Sar</taxon>
        <taxon>Stramenopiles</taxon>
        <taxon>Oomycota</taxon>
        <taxon>Peronosporomycetes</taxon>
        <taxon>Peronosporales</taxon>
        <taxon>Peronosporaceae</taxon>
        <taxon>Phytophthora</taxon>
    </lineage>
</organism>
<evidence type="ECO:0000256" key="2">
    <source>
        <dbReference type="SAM" id="Phobius"/>
    </source>
</evidence>
<feature type="compositionally biased region" description="Low complexity" evidence="1">
    <location>
        <begin position="191"/>
        <end position="205"/>
    </location>
</feature>